<gene>
    <name evidence="2" type="ORF">AVDCRST_MAG37-908</name>
</gene>
<keyword evidence="1" id="KW-0472">Membrane</keyword>
<reference evidence="2" key="1">
    <citation type="submission" date="2020-02" db="EMBL/GenBank/DDBJ databases">
        <authorList>
            <person name="Meier V. D."/>
        </authorList>
    </citation>
    <scope>NUCLEOTIDE SEQUENCE</scope>
    <source>
        <strain evidence="2">AVDCRST_MAG37</strain>
    </source>
</reference>
<feature type="transmembrane region" description="Helical" evidence="1">
    <location>
        <begin position="111"/>
        <end position="133"/>
    </location>
</feature>
<proteinExistence type="predicted"/>
<dbReference type="EMBL" id="CADCVD010000034">
    <property type="protein sequence ID" value="CAA9435273.1"/>
    <property type="molecule type" value="Genomic_DNA"/>
</dbReference>
<feature type="transmembrane region" description="Helical" evidence="1">
    <location>
        <begin position="6"/>
        <end position="25"/>
    </location>
</feature>
<evidence type="ECO:0000313" key="2">
    <source>
        <dbReference type="EMBL" id="CAA9435273.1"/>
    </source>
</evidence>
<feature type="transmembrane region" description="Helical" evidence="1">
    <location>
        <begin position="226"/>
        <end position="242"/>
    </location>
</feature>
<feature type="transmembrane region" description="Helical" evidence="1">
    <location>
        <begin position="32"/>
        <end position="51"/>
    </location>
</feature>
<feature type="transmembrane region" description="Helical" evidence="1">
    <location>
        <begin position="71"/>
        <end position="90"/>
    </location>
</feature>
<keyword evidence="1" id="KW-1133">Transmembrane helix</keyword>
<feature type="transmembrane region" description="Helical" evidence="1">
    <location>
        <begin position="172"/>
        <end position="191"/>
    </location>
</feature>
<name>A0A6J4Q6D3_9ACTN</name>
<evidence type="ECO:0008006" key="3">
    <source>
        <dbReference type="Google" id="ProtNLM"/>
    </source>
</evidence>
<protein>
    <recommendedName>
        <fullName evidence="3">ZIP Zinc transporter</fullName>
    </recommendedName>
</protein>
<feature type="transmembrane region" description="Helical" evidence="1">
    <location>
        <begin position="197"/>
        <end position="214"/>
    </location>
</feature>
<feature type="transmembrane region" description="Helical" evidence="1">
    <location>
        <begin position="139"/>
        <end position="160"/>
    </location>
</feature>
<dbReference type="AlphaFoldDB" id="A0A6J4Q6D3"/>
<keyword evidence="1" id="KW-0812">Transmembrane</keyword>
<evidence type="ECO:0000256" key="1">
    <source>
        <dbReference type="SAM" id="Phobius"/>
    </source>
</evidence>
<organism evidence="2">
    <name type="scientific">uncultured Rubrobacteraceae bacterium</name>
    <dbReference type="NCBI Taxonomy" id="349277"/>
    <lineage>
        <taxon>Bacteria</taxon>
        <taxon>Bacillati</taxon>
        <taxon>Actinomycetota</taxon>
        <taxon>Rubrobacteria</taxon>
        <taxon>Rubrobacterales</taxon>
        <taxon>Rubrobacteraceae</taxon>
        <taxon>environmental samples</taxon>
    </lineage>
</organism>
<accession>A0A6J4Q6D3</accession>
<sequence>MVLLSAILAAGMALAHLFSYKLLFLQSIPRSPWLSMAGGVSVAYVFLHILSELSARQGEIEETGGLLGLVFVEHHVYIMALLGLGLFYGLERAATAKRETSGEEEGSKSAAGVFWLHIASFSVYNALIGYLLLHREAPGLQSLLLYFFALTLHFVVNDYGVREDHKEDYDRIGRWILATAIFIGWGIGVVTEIPEPTIAVLFAFLAGGIVLNVLKEELPRERKSRFWAFALGAVAYAALLLAL</sequence>